<protein>
    <submittedName>
        <fullName evidence="1">Uncharacterized protein</fullName>
    </submittedName>
</protein>
<comment type="caution">
    <text evidence="1">The sequence shown here is derived from an EMBL/GenBank/DDBJ whole genome shotgun (WGS) entry which is preliminary data.</text>
</comment>
<keyword evidence="2" id="KW-1185">Reference proteome</keyword>
<dbReference type="OrthoDB" id="4952347at2"/>
<sequence>MPYQGDTTHPASTPAAVSTPALTAAGTVMVIPAVDLFLGTVTITTKAGTEHFRYSEPQLIAQALAQAVRPTRWCVATKTLTVAVAGAGKRAGVERNFALNHAQQR</sequence>
<dbReference type="EMBL" id="BJMD01000022">
    <property type="protein sequence ID" value="GEB20513.1"/>
    <property type="molecule type" value="Genomic_DNA"/>
</dbReference>
<dbReference type="AlphaFoldDB" id="A0A4Y3NH25"/>
<dbReference type="Proteomes" id="UP000317715">
    <property type="component" value="Unassembled WGS sequence"/>
</dbReference>
<reference evidence="1 2" key="1">
    <citation type="submission" date="2019-06" db="EMBL/GenBank/DDBJ databases">
        <title>Whole genome shotgun sequence of Paenarthrobacter aurescens NBRC 12136.</title>
        <authorList>
            <person name="Hosoyama A."/>
            <person name="Uohara A."/>
            <person name="Ohji S."/>
            <person name="Ichikawa N."/>
        </authorList>
    </citation>
    <scope>NUCLEOTIDE SEQUENCE [LARGE SCALE GENOMIC DNA]</scope>
    <source>
        <strain evidence="1 2">NBRC 12136</strain>
    </source>
</reference>
<evidence type="ECO:0000313" key="2">
    <source>
        <dbReference type="Proteomes" id="UP000317715"/>
    </source>
</evidence>
<accession>A0A4Y3NH25</accession>
<organism evidence="1 2">
    <name type="scientific">Paenarthrobacter aurescens</name>
    <name type="common">Arthrobacter aurescens</name>
    <dbReference type="NCBI Taxonomy" id="43663"/>
    <lineage>
        <taxon>Bacteria</taxon>
        <taxon>Bacillati</taxon>
        <taxon>Actinomycetota</taxon>
        <taxon>Actinomycetes</taxon>
        <taxon>Micrococcales</taxon>
        <taxon>Micrococcaceae</taxon>
        <taxon>Paenarthrobacter</taxon>
    </lineage>
</organism>
<dbReference type="GeneID" id="97300035"/>
<name>A0A4Y3NH25_PAEAU</name>
<proteinExistence type="predicted"/>
<gene>
    <name evidence="1" type="ORF">AAU01_32680</name>
</gene>
<dbReference type="RefSeq" id="WP_141285339.1">
    <property type="nucleotide sequence ID" value="NZ_BAAAWK010000001.1"/>
</dbReference>
<evidence type="ECO:0000313" key="1">
    <source>
        <dbReference type="EMBL" id="GEB20513.1"/>
    </source>
</evidence>